<protein>
    <recommendedName>
        <fullName evidence="2">Putative Flp pilus-assembly TadG-like N-terminal domain-containing protein</fullName>
    </recommendedName>
</protein>
<dbReference type="OrthoDB" id="7522752at2"/>
<evidence type="ECO:0000313" key="4">
    <source>
        <dbReference type="Proteomes" id="UP000001402"/>
    </source>
</evidence>
<evidence type="ECO:0000259" key="2">
    <source>
        <dbReference type="Pfam" id="PF13400"/>
    </source>
</evidence>
<evidence type="ECO:0000313" key="3">
    <source>
        <dbReference type="EMBL" id="ADU43868.1"/>
    </source>
</evidence>
<keyword evidence="1" id="KW-0812">Transmembrane</keyword>
<dbReference type="AlphaFoldDB" id="E6VCR3"/>
<dbReference type="KEGG" id="rpx:Rpdx1_2276"/>
<dbReference type="InterPro" id="IPR036465">
    <property type="entry name" value="vWFA_dom_sf"/>
</dbReference>
<evidence type="ECO:0000256" key="1">
    <source>
        <dbReference type="SAM" id="Phobius"/>
    </source>
</evidence>
<sequence>MYIASLAARLNRAARRFPAASGGNIAVIFGIALLPLLGFVGAAVDYSRASRARTAMQSALDSTALMVAKDLTSGKITAENVQSAANTYFTSLYKNTDAPSIDVTATYTPKTSSENAKLTVGGTGSINTEFMKVMNISQMSLGASSTTTWGGTRLRVALALDVTGSMDSAGKLSAMKTAAKQLIDTLKATSTTKEDVYISIVPFNVMVNVGPGNKNATWLDWDTSYGSCKSKYTTKNACQAGGDSWNYWSNTCQSQKTLKSACQAGGHTWTASNVNSWKGCVTDRTQNYDTTKTEPTSATPDTLFLAQNYSDCMASLLPMKSAYEATESDSSTDATTLKGRINTLDAQGGTNQGIGMFWAWMTLQATAPLYTPAKDSEYKYTDAIVLLSDGMNTKNRWYGNGSNWSPQVDDRQKILCDNITTKVNGVPETTIYTIQVNTSGDPESSVLKYCGSTGGFFSTTTASGIQSAFQEVGASLTKLRIAK</sequence>
<dbReference type="Proteomes" id="UP000001402">
    <property type="component" value="Chromosome"/>
</dbReference>
<dbReference type="SUPFAM" id="SSF53300">
    <property type="entry name" value="vWA-like"/>
    <property type="match status" value="1"/>
</dbReference>
<dbReference type="eggNOG" id="COG4961">
    <property type="taxonomic scope" value="Bacteria"/>
</dbReference>
<reference evidence="3" key="1">
    <citation type="submission" date="2010-12" db="EMBL/GenBank/DDBJ databases">
        <title>Complete sequence of Rhodopseudomonas palustris DX-1.</title>
        <authorList>
            <consortium name="US DOE Joint Genome Institute"/>
            <person name="Lucas S."/>
            <person name="Copeland A."/>
            <person name="Lapidus A."/>
            <person name="Cheng J.-F."/>
            <person name="Goodwin L."/>
            <person name="Pitluck S."/>
            <person name="Misra M."/>
            <person name="Chertkov O."/>
            <person name="Detter J.C."/>
            <person name="Han C."/>
            <person name="Tapia R."/>
            <person name="Land M."/>
            <person name="Hauser L."/>
            <person name="Kyrpides N."/>
            <person name="Ivanova N."/>
            <person name="Ovchinnikova G."/>
            <person name="Logan B."/>
            <person name="Oda Y."/>
            <person name="Harwood C."/>
            <person name="Woyke T."/>
        </authorList>
    </citation>
    <scope>NUCLEOTIDE SEQUENCE [LARGE SCALE GENOMIC DNA]</scope>
    <source>
        <strain evidence="3">DX-1</strain>
    </source>
</reference>
<feature type="transmembrane region" description="Helical" evidence="1">
    <location>
        <begin position="25"/>
        <end position="46"/>
    </location>
</feature>
<organism evidence="3 4">
    <name type="scientific">Rhodopseudomonas palustris (strain DX-1)</name>
    <dbReference type="NCBI Taxonomy" id="652103"/>
    <lineage>
        <taxon>Bacteria</taxon>
        <taxon>Pseudomonadati</taxon>
        <taxon>Pseudomonadota</taxon>
        <taxon>Alphaproteobacteria</taxon>
        <taxon>Hyphomicrobiales</taxon>
        <taxon>Nitrobacteraceae</taxon>
        <taxon>Rhodopseudomonas</taxon>
    </lineage>
</organism>
<accession>E6VCR3</accession>
<dbReference type="Gene3D" id="3.40.50.410">
    <property type="entry name" value="von Willebrand factor, type A domain"/>
    <property type="match status" value="2"/>
</dbReference>
<dbReference type="EMBL" id="CP002418">
    <property type="protein sequence ID" value="ADU43868.1"/>
    <property type="molecule type" value="Genomic_DNA"/>
</dbReference>
<keyword evidence="1" id="KW-1133">Transmembrane helix</keyword>
<gene>
    <name evidence="3" type="ordered locus">Rpdx1_2276</name>
</gene>
<dbReference type="BioCyc" id="RPAL652103:RPDX1_RS11145-MONOMER"/>
<dbReference type="STRING" id="652103.Rpdx1_2276"/>
<name>E6VCR3_RHOPX</name>
<dbReference type="InterPro" id="IPR028087">
    <property type="entry name" value="Tad_N"/>
</dbReference>
<dbReference type="Pfam" id="PF13400">
    <property type="entry name" value="Tad"/>
    <property type="match status" value="1"/>
</dbReference>
<proteinExistence type="predicted"/>
<feature type="domain" description="Putative Flp pilus-assembly TadG-like N-terminal" evidence="2">
    <location>
        <begin position="23"/>
        <end position="69"/>
    </location>
</feature>
<dbReference type="HOGENOM" id="CLU_026005_0_0_5"/>
<keyword evidence="1" id="KW-0472">Membrane</keyword>